<dbReference type="InterPro" id="IPR055438">
    <property type="entry name" value="AstE_AspA_cat"/>
</dbReference>
<evidence type="ECO:0000256" key="3">
    <source>
        <dbReference type="ARBA" id="ARBA00022801"/>
    </source>
</evidence>
<gene>
    <name evidence="7" type="ORF">D1Z90_09915</name>
</gene>
<dbReference type="AlphaFoldDB" id="A0A418YEU9"/>
<dbReference type="GO" id="GO:0016788">
    <property type="term" value="F:hydrolase activity, acting on ester bonds"/>
    <property type="evidence" value="ECO:0007669"/>
    <property type="project" value="InterPro"/>
</dbReference>
<organism evidence="7 8">
    <name type="scientific">Motilimonas pumila</name>
    <dbReference type="NCBI Taxonomy" id="2303987"/>
    <lineage>
        <taxon>Bacteria</taxon>
        <taxon>Pseudomonadati</taxon>
        <taxon>Pseudomonadota</taxon>
        <taxon>Gammaproteobacteria</taxon>
        <taxon>Alteromonadales</taxon>
        <taxon>Alteromonadales genera incertae sedis</taxon>
        <taxon>Motilimonas</taxon>
    </lineage>
</organism>
<evidence type="ECO:0000256" key="2">
    <source>
        <dbReference type="ARBA" id="ARBA00022723"/>
    </source>
</evidence>
<protein>
    <submittedName>
        <fullName evidence="7">Succinylglutamate desuccinylase</fullName>
        <ecNumber evidence="7">3.5.1.96</ecNumber>
    </submittedName>
</protein>
<keyword evidence="4" id="KW-0862">Zinc</keyword>
<dbReference type="RefSeq" id="WP_119910593.1">
    <property type="nucleotide sequence ID" value="NZ_QZCH01000011.1"/>
</dbReference>
<feature type="domain" description="AstE/AspA barrel-sandwich hybrid" evidence="5">
    <location>
        <begin position="247"/>
        <end position="318"/>
    </location>
</feature>
<name>A0A418YEU9_9GAMM</name>
<evidence type="ECO:0000256" key="1">
    <source>
        <dbReference type="ARBA" id="ARBA00001947"/>
    </source>
</evidence>
<sequence length="322" mass="36429">MKPIDLDRLALEVKVSNAYRQGWCQVWQPGIFYFQPRIRVADAALVISAGVHGDEITPIALAGALLHCWLKQPPRQACLLIFAHPAAIQAQRRYIQTNLNRLFTAEPRPTQASQEQVRAIEIETALDHFYHLHPTKQYHLDFHSSIRPSVYPSFALVPHCPQQDEIHQLEPWLGSLGVEAIVYTHYINHTLSYGSSLRGALAITVELGHNLPWQDVDMAALLPWQKAILQWSQTGDIETLTPQPLAIKRFDVLRQIYKRDNGFRLSSFACGANFSCAQQGQILAYTKDNLIKVNAEQEWLLFANDKVELGARALVCLTAHNK</sequence>
<dbReference type="GO" id="GO:0009017">
    <property type="term" value="F:succinylglutamate desuccinylase activity"/>
    <property type="evidence" value="ECO:0007669"/>
    <property type="project" value="UniProtKB-EC"/>
</dbReference>
<evidence type="ECO:0000313" key="7">
    <source>
        <dbReference type="EMBL" id="RJG47709.1"/>
    </source>
</evidence>
<reference evidence="7 8" key="2">
    <citation type="submission" date="2019-01" db="EMBL/GenBank/DDBJ databases">
        <title>Motilimonas pumilus sp. nov., isolated from the gut of sea cucumber (Apostichopus japonicus).</title>
        <authorList>
            <person name="Wang F.-Q."/>
            <person name="Ren L.-H."/>
            <person name="Lin Y.-W."/>
            <person name="Sun G.-H."/>
            <person name="Du Z.-J."/>
            <person name="Zhao J.-X."/>
            <person name="Liu X.-J."/>
            <person name="Liu L.-J."/>
        </authorList>
    </citation>
    <scope>NUCLEOTIDE SEQUENCE [LARGE SCALE GENOMIC DNA]</scope>
    <source>
        <strain evidence="7 8">PLHSC7-2</strain>
    </source>
</reference>
<keyword evidence="8" id="KW-1185">Reference proteome</keyword>
<proteinExistence type="predicted"/>
<evidence type="ECO:0000259" key="5">
    <source>
        <dbReference type="Pfam" id="PF04952"/>
    </source>
</evidence>
<comment type="cofactor">
    <cofactor evidence="1">
        <name>Zn(2+)</name>
        <dbReference type="ChEBI" id="CHEBI:29105"/>
    </cofactor>
</comment>
<accession>A0A418YEU9</accession>
<dbReference type="Pfam" id="PF04952">
    <property type="entry name" value="AstE_AspA_hybrid"/>
    <property type="match status" value="1"/>
</dbReference>
<dbReference type="OrthoDB" id="5290473at2"/>
<comment type="caution">
    <text evidence="7">The sequence shown here is derived from an EMBL/GenBank/DDBJ whole genome shotgun (WGS) entry which is preliminary data.</text>
</comment>
<dbReference type="PANTHER" id="PTHR15162">
    <property type="entry name" value="ASPARTOACYLASE"/>
    <property type="match status" value="1"/>
</dbReference>
<dbReference type="Proteomes" id="UP000283255">
    <property type="component" value="Unassembled WGS sequence"/>
</dbReference>
<feature type="domain" description="Succinylglutamate desuccinylase/Aspartoacylase catalytic" evidence="6">
    <location>
        <begin position="44"/>
        <end position="229"/>
    </location>
</feature>
<evidence type="ECO:0000313" key="8">
    <source>
        <dbReference type="Proteomes" id="UP000283255"/>
    </source>
</evidence>
<dbReference type="InterPro" id="IPR050178">
    <property type="entry name" value="AspA/AstE_fam"/>
</dbReference>
<dbReference type="Gene3D" id="3.40.630.10">
    <property type="entry name" value="Zn peptidases"/>
    <property type="match status" value="1"/>
</dbReference>
<dbReference type="EMBL" id="QZCH01000011">
    <property type="protein sequence ID" value="RJG47709.1"/>
    <property type="molecule type" value="Genomic_DNA"/>
</dbReference>
<reference evidence="7 8" key="1">
    <citation type="submission" date="2018-09" db="EMBL/GenBank/DDBJ databases">
        <authorList>
            <person name="Wang F."/>
        </authorList>
    </citation>
    <scope>NUCLEOTIDE SEQUENCE [LARGE SCALE GENOMIC DNA]</scope>
    <source>
        <strain evidence="7 8">PLHSC7-2</strain>
    </source>
</reference>
<keyword evidence="3 7" id="KW-0378">Hydrolase</keyword>
<dbReference type="EC" id="3.5.1.96" evidence="7"/>
<dbReference type="Pfam" id="PF24827">
    <property type="entry name" value="AstE_AspA_cat"/>
    <property type="match status" value="1"/>
</dbReference>
<dbReference type="NCBIfam" id="NF003706">
    <property type="entry name" value="PRK05324.1"/>
    <property type="match status" value="1"/>
</dbReference>
<keyword evidence="2" id="KW-0479">Metal-binding</keyword>
<dbReference type="PANTHER" id="PTHR15162:SF7">
    <property type="entry name" value="SUCCINYLGLUTAMATE DESUCCINYLASE"/>
    <property type="match status" value="1"/>
</dbReference>
<dbReference type="SUPFAM" id="SSF53187">
    <property type="entry name" value="Zn-dependent exopeptidases"/>
    <property type="match status" value="1"/>
</dbReference>
<evidence type="ECO:0000256" key="4">
    <source>
        <dbReference type="ARBA" id="ARBA00022833"/>
    </source>
</evidence>
<dbReference type="InterPro" id="IPR007036">
    <property type="entry name" value="Aste_AspA_hybrid_dom"/>
</dbReference>
<evidence type="ECO:0000259" key="6">
    <source>
        <dbReference type="Pfam" id="PF24827"/>
    </source>
</evidence>
<dbReference type="GO" id="GO:0046872">
    <property type="term" value="F:metal ion binding"/>
    <property type="evidence" value="ECO:0007669"/>
    <property type="project" value="UniProtKB-KW"/>
</dbReference>